<feature type="domain" description="Cation efflux protein transmembrane" evidence="7">
    <location>
        <begin position="11"/>
        <end position="221"/>
    </location>
</feature>
<evidence type="ECO:0000256" key="6">
    <source>
        <dbReference type="SAM" id="Phobius"/>
    </source>
</evidence>
<sequence length="352" mass="37264">MAAPASSLKAVIVALSGNVLVTLIKFIAFLLSGSGAMLSEAIHSAADTGNQVLLFLGLKRAARVEDEAHPYGYGGERFIFGILSASGIFFVGCGVTVYHGIQSLLHPHVAETGVVTFAVLGASFLIEGGVLLFAVLGLSKQAKAVGDPFFKFVRHKADPASVAILLEDGAAVLGLVLATAGIALAHVTANPVWDALASLTVGVLLGLIALYLMVENRELLLGRSVPPDVEQRFEELLRARPSLADLHDVKTRQLTPESYQFKAELRFSEAFVAARLAEALPPQGVPPQGAERARVLTEAARHLIRTLSEEIDAIEAEIRRVIPQAKHIDLELEHLSAAAIAAEAAEGRSLVG</sequence>
<keyword evidence="4 6" id="KW-1133">Transmembrane helix</keyword>
<keyword evidence="2" id="KW-0813">Transport</keyword>
<dbReference type="GO" id="GO:0016020">
    <property type="term" value="C:membrane"/>
    <property type="evidence" value="ECO:0007669"/>
    <property type="project" value="UniProtKB-SubCell"/>
</dbReference>
<feature type="transmembrane region" description="Helical" evidence="6">
    <location>
        <begin position="195"/>
        <end position="214"/>
    </location>
</feature>
<accession>A0A3A8I277</accession>
<dbReference type="InterPro" id="IPR027469">
    <property type="entry name" value="Cation_efflux_TMD_sf"/>
</dbReference>
<dbReference type="InterPro" id="IPR002524">
    <property type="entry name" value="Cation_efflux"/>
</dbReference>
<dbReference type="Proteomes" id="UP000268094">
    <property type="component" value="Unassembled WGS sequence"/>
</dbReference>
<name>A0A3A8I277_9BACT</name>
<dbReference type="AlphaFoldDB" id="A0A3A8I277"/>
<dbReference type="InterPro" id="IPR058533">
    <property type="entry name" value="Cation_efflux_TM"/>
</dbReference>
<feature type="transmembrane region" description="Helical" evidence="6">
    <location>
        <begin position="160"/>
        <end position="183"/>
    </location>
</feature>
<reference evidence="9" key="1">
    <citation type="submission" date="2018-09" db="EMBL/GenBank/DDBJ databases">
        <authorList>
            <person name="Livingstone P.G."/>
            <person name="Whitworth D.E."/>
        </authorList>
    </citation>
    <scope>NUCLEOTIDE SEQUENCE [LARGE SCALE GENOMIC DNA]</scope>
    <source>
        <strain evidence="9">CA054A</strain>
    </source>
</reference>
<feature type="transmembrane region" description="Helical" evidence="6">
    <location>
        <begin position="113"/>
        <end position="139"/>
    </location>
</feature>
<dbReference type="SUPFAM" id="SSF161111">
    <property type="entry name" value="Cation efflux protein transmembrane domain-like"/>
    <property type="match status" value="1"/>
</dbReference>
<dbReference type="EMBL" id="RAVZ01000283">
    <property type="protein sequence ID" value="RKG77452.1"/>
    <property type="molecule type" value="Genomic_DNA"/>
</dbReference>
<evidence type="ECO:0000256" key="5">
    <source>
        <dbReference type="ARBA" id="ARBA00023136"/>
    </source>
</evidence>
<comment type="caution">
    <text evidence="8">The sequence shown here is derived from an EMBL/GenBank/DDBJ whole genome shotgun (WGS) entry which is preliminary data.</text>
</comment>
<dbReference type="GO" id="GO:0006829">
    <property type="term" value="P:zinc ion transport"/>
    <property type="evidence" value="ECO:0007669"/>
    <property type="project" value="InterPro"/>
</dbReference>
<evidence type="ECO:0000259" key="7">
    <source>
        <dbReference type="Pfam" id="PF01545"/>
    </source>
</evidence>
<keyword evidence="5 6" id="KW-0472">Membrane</keyword>
<evidence type="ECO:0000256" key="3">
    <source>
        <dbReference type="ARBA" id="ARBA00022692"/>
    </source>
</evidence>
<keyword evidence="3 6" id="KW-0812">Transmembrane</keyword>
<dbReference type="Gene3D" id="1.20.1510.10">
    <property type="entry name" value="Cation efflux protein transmembrane domain"/>
    <property type="match status" value="1"/>
</dbReference>
<dbReference type="InterPro" id="IPR040177">
    <property type="entry name" value="SLC30A9"/>
</dbReference>
<evidence type="ECO:0000256" key="4">
    <source>
        <dbReference type="ARBA" id="ARBA00022989"/>
    </source>
</evidence>
<dbReference type="GO" id="GO:0006882">
    <property type="term" value="P:intracellular zinc ion homeostasis"/>
    <property type="evidence" value="ECO:0007669"/>
    <property type="project" value="TreeGrafter"/>
</dbReference>
<comment type="subcellular location">
    <subcellularLocation>
        <location evidence="1">Membrane</location>
        <topology evidence="1">Multi-pass membrane protein</topology>
    </subcellularLocation>
</comment>
<dbReference type="GO" id="GO:0008324">
    <property type="term" value="F:monoatomic cation transmembrane transporter activity"/>
    <property type="evidence" value="ECO:0007669"/>
    <property type="project" value="InterPro"/>
</dbReference>
<evidence type="ECO:0000313" key="9">
    <source>
        <dbReference type="Proteomes" id="UP000268094"/>
    </source>
</evidence>
<dbReference type="PANTHER" id="PTHR13414">
    <property type="entry name" value="HUEL-CATION TRANSPORTER"/>
    <property type="match status" value="1"/>
</dbReference>
<keyword evidence="9" id="KW-1185">Reference proteome</keyword>
<evidence type="ECO:0000313" key="8">
    <source>
        <dbReference type="EMBL" id="RKG77452.1"/>
    </source>
</evidence>
<dbReference type="OrthoDB" id="9806522at2"/>
<feature type="transmembrane region" description="Helical" evidence="6">
    <location>
        <begin position="12"/>
        <end position="31"/>
    </location>
</feature>
<protein>
    <submittedName>
        <fullName evidence="8">Cation diffusion facilitator family transporter</fullName>
    </submittedName>
</protein>
<dbReference type="RefSeq" id="WP_120544224.1">
    <property type="nucleotide sequence ID" value="NZ_RAVZ01000283.1"/>
</dbReference>
<organism evidence="8 9">
    <name type="scientific">Corallococcus terminator</name>
    <dbReference type="NCBI Taxonomy" id="2316733"/>
    <lineage>
        <taxon>Bacteria</taxon>
        <taxon>Pseudomonadati</taxon>
        <taxon>Myxococcota</taxon>
        <taxon>Myxococcia</taxon>
        <taxon>Myxococcales</taxon>
        <taxon>Cystobacterineae</taxon>
        <taxon>Myxococcaceae</taxon>
        <taxon>Corallococcus</taxon>
    </lineage>
</organism>
<dbReference type="NCBIfam" id="TIGR01297">
    <property type="entry name" value="CDF"/>
    <property type="match status" value="1"/>
</dbReference>
<evidence type="ECO:0000256" key="1">
    <source>
        <dbReference type="ARBA" id="ARBA00004141"/>
    </source>
</evidence>
<dbReference type="PANTHER" id="PTHR13414:SF9">
    <property type="entry name" value="PROTON-COUPLED ZINC ANTIPORTER SLC30A9, MITOCHONDRIAL"/>
    <property type="match status" value="1"/>
</dbReference>
<feature type="transmembrane region" description="Helical" evidence="6">
    <location>
        <begin position="78"/>
        <end position="101"/>
    </location>
</feature>
<dbReference type="Pfam" id="PF01545">
    <property type="entry name" value="Cation_efflux"/>
    <property type="match status" value="1"/>
</dbReference>
<proteinExistence type="predicted"/>
<gene>
    <name evidence="8" type="ORF">D7V88_30970</name>
</gene>
<evidence type="ECO:0000256" key="2">
    <source>
        <dbReference type="ARBA" id="ARBA00022448"/>
    </source>
</evidence>